<keyword evidence="4" id="KW-1185">Reference proteome</keyword>
<dbReference type="RefSeq" id="WP_104437588.1">
    <property type="nucleotide sequence ID" value="NZ_PTJA01000007.1"/>
</dbReference>
<dbReference type="AlphaFoldDB" id="A0A2S6HRM5"/>
<proteinExistence type="predicted"/>
<dbReference type="Pfam" id="PF07486">
    <property type="entry name" value="Hydrolase_2"/>
    <property type="match status" value="1"/>
</dbReference>
<evidence type="ECO:0000313" key="3">
    <source>
        <dbReference type="EMBL" id="PPK80273.1"/>
    </source>
</evidence>
<feature type="coiled-coil region" evidence="1">
    <location>
        <begin position="124"/>
        <end position="171"/>
    </location>
</feature>
<comment type="caution">
    <text evidence="3">The sequence shown here is derived from an EMBL/GenBank/DDBJ whole genome shotgun (WGS) entry which is preliminary data.</text>
</comment>
<dbReference type="Gene3D" id="1.10.10.2520">
    <property type="entry name" value="Cell wall hydrolase SleB, domain 1"/>
    <property type="match status" value="1"/>
</dbReference>
<dbReference type="EMBL" id="PTJA01000007">
    <property type="protein sequence ID" value="PPK80273.1"/>
    <property type="molecule type" value="Genomic_DNA"/>
</dbReference>
<accession>A0A2S6HRM5</accession>
<reference evidence="3 4" key="1">
    <citation type="submission" date="2018-02" db="EMBL/GenBank/DDBJ databases">
        <title>Genomic Encyclopedia of Archaeal and Bacterial Type Strains, Phase II (KMG-II): from individual species to whole genera.</title>
        <authorList>
            <person name="Goeker M."/>
        </authorList>
    </citation>
    <scope>NUCLEOTIDE SEQUENCE [LARGE SCALE GENOMIC DNA]</scope>
    <source>
        <strain evidence="3 4">DSM 3808</strain>
    </source>
</reference>
<evidence type="ECO:0000259" key="2">
    <source>
        <dbReference type="Pfam" id="PF07486"/>
    </source>
</evidence>
<dbReference type="GO" id="GO:0016787">
    <property type="term" value="F:hydrolase activity"/>
    <property type="evidence" value="ECO:0007669"/>
    <property type="project" value="InterPro"/>
</dbReference>
<dbReference type="OrthoDB" id="9785345at2"/>
<feature type="domain" description="Cell wall hydrolase SleB" evidence="2">
    <location>
        <begin position="194"/>
        <end position="294"/>
    </location>
</feature>
<protein>
    <submittedName>
        <fullName evidence="3">N-acetylmuramoyl-L-alanine amidase</fullName>
    </submittedName>
</protein>
<sequence>MLTLRSILQQISQFFRGMSVRVTKRMYRSSAVFMAGAAVITVIAFTSTGFGSSGKNALTAFAETRALEDATDDENVEEEETASQAKVQINLTDPKMQAQQLAGNLLEKEVIQKQELEKESFTRIQRMNEQIALEEEAKKQAQIAAEEAQKAKEAEEAAAKKAEEEKAARATSLSDEDYNVLLKIVQAEAGVCDDEGKILVANVILNRVKSGKFPSTVKGVVYSPSQFSPVSNGSINSVKVTSNTIDCVNRALEGEDYSNGALYFMNRRGSRSGAISWFDSHLTYLFQHGNHEFFK</sequence>
<organism evidence="3 4">
    <name type="scientific">Lacrimispora xylanisolvens</name>
    <dbReference type="NCBI Taxonomy" id="384636"/>
    <lineage>
        <taxon>Bacteria</taxon>
        <taxon>Bacillati</taxon>
        <taxon>Bacillota</taxon>
        <taxon>Clostridia</taxon>
        <taxon>Lachnospirales</taxon>
        <taxon>Lachnospiraceae</taxon>
        <taxon>Lacrimispora</taxon>
    </lineage>
</organism>
<evidence type="ECO:0000256" key="1">
    <source>
        <dbReference type="SAM" id="Coils"/>
    </source>
</evidence>
<evidence type="ECO:0000313" key="4">
    <source>
        <dbReference type="Proteomes" id="UP000237749"/>
    </source>
</evidence>
<dbReference type="InterPro" id="IPR042047">
    <property type="entry name" value="SleB_dom1"/>
</dbReference>
<gene>
    <name evidence="3" type="ORF">BXY41_107205</name>
</gene>
<name>A0A2S6HRM5_9FIRM</name>
<keyword evidence="1" id="KW-0175">Coiled coil</keyword>
<dbReference type="Proteomes" id="UP000237749">
    <property type="component" value="Unassembled WGS sequence"/>
</dbReference>
<dbReference type="InterPro" id="IPR011105">
    <property type="entry name" value="Cell_wall_hydrolase_SleB"/>
</dbReference>